<dbReference type="PROSITE" id="PS01276">
    <property type="entry name" value="PEPTIDASE_U32"/>
    <property type="match status" value="1"/>
</dbReference>
<dbReference type="Pfam" id="PF01136">
    <property type="entry name" value="Peptidase_U32"/>
    <property type="match status" value="2"/>
</dbReference>
<name>A0ABV1HP92_9FIRM</name>
<sequence>MLNSRVEILAPAGSIESMMAAVHAGADAIYMGGSRFGARAYADNPEEDRFLEAIDYAHLHGCRLYMTVNTLVKEEELDQLYDFLKPYYERGLDAVIVQDLGVWKFIREHFPDLPIHASTQMTVTGWRSAKILKEMGATRVVTARELSLQEIAQIRDHVDVEIESFVHGALCYCYSGQCLLSSLIGGRSGNRGRCAQPCRLPYDVLTAGGKPVQSAAKQTYAKLTETAHEARRPIPGKQSLGKKNHGKQNYGKQDSGRPDFNKQKAGKHGNASQHGAQQNTSFQDDRYVLSLKDLCTLDILPDIIESGVYSLKIEGRMKSPRYTAGVVSIYRKYVDYYLEHGRDGYKADPADRKMLLDLFDRGGFTDGYYQHHNGREMVALKEKPAFREGNQALFDRLDRDYVEKKKQEPLSGHVVVKEGEPLKLSLWYSDPERLLEEAAGQNPCVEVTGTEVQTAQNQPMGEDKLLKQLNKTGNTPFYFENLTAEIEGNCFVPVQALNELRREALEQMEEKLLQPFHRTAGMARSVDEGENERSEQQSENGSMEAGSCHAKSENLPGSRNMDNAERRKTTEEPRGLHISLEEPNLLPVATAHPDVTRIYLDSCGFGPETWKNAVQECHDNGKTCSLMLPHIFRMEAETYFRKHMDALKEAGFDELVVKSLDEIPFLQENGLGNIPMVSDANLYVMNHLSREQMESLGIFRMTLPLELNSRELETLGCEEMELYVYGYLPAMVSAQCIVRTARGCTKKPEVLKMKDRTGKDLPVKNHCRFCYNTIYNPSPLSLLGQEKLIGRLAPGALRLAFTLETPEQTKEILDAFADHFLHGEDTKDPLKDFTRGHFKRGVE</sequence>
<accession>A0ABV1HP92</accession>
<feature type="compositionally biased region" description="Basic and acidic residues" evidence="1">
    <location>
        <begin position="562"/>
        <end position="575"/>
    </location>
</feature>
<dbReference type="InterPro" id="IPR051454">
    <property type="entry name" value="RNA/ubiquinone_mod_enzymes"/>
</dbReference>
<evidence type="ECO:0000259" key="2">
    <source>
        <dbReference type="Pfam" id="PF12392"/>
    </source>
</evidence>
<dbReference type="InterPro" id="IPR001539">
    <property type="entry name" value="Peptidase_U32"/>
</dbReference>
<protein>
    <submittedName>
        <fullName evidence="3">DUF3656 domain-containing protein</fullName>
    </submittedName>
</protein>
<proteinExistence type="predicted"/>
<feature type="region of interest" description="Disordered" evidence="1">
    <location>
        <begin position="227"/>
        <end position="279"/>
    </location>
</feature>
<dbReference type="PANTHER" id="PTHR30217:SF10">
    <property type="entry name" value="23S RRNA 5-HYDROXYCYTIDINE C2501 SYNTHASE"/>
    <property type="match status" value="1"/>
</dbReference>
<gene>
    <name evidence="3" type="ORF">WMO41_13365</name>
</gene>
<feature type="compositionally biased region" description="Polar residues" evidence="1">
    <location>
        <begin position="270"/>
        <end position="279"/>
    </location>
</feature>
<feature type="region of interest" description="Disordered" evidence="1">
    <location>
        <begin position="515"/>
        <end position="579"/>
    </location>
</feature>
<feature type="compositionally biased region" description="Basic and acidic residues" evidence="1">
    <location>
        <begin position="525"/>
        <end position="536"/>
    </location>
</feature>
<organism evidence="3 4">
    <name type="scientific">Ventrimonas faecis</name>
    <dbReference type="NCBI Taxonomy" id="3133170"/>
    <lineage>
        <taxon>Bacteria</taxon>
        <taxon>Bacillati</taxon>
        <taxon>Bacillota</taxon>
        <taxon>Clostridia</taxon>
        <taxon>Lachnospirales</taxon>
        <taxon>Lachnospiraceae</taxon>
        <taxon>Ventrimonas</taxon>
    </lineage>
</organism>
<evidence type="ECO:0000256" key="1">
    <source>
        <dbReference type="SAM" id="MobiDB-lite"/>
    </source>
</evidence>
<dbReference type="Pfam" id="PF12392">
    <property type="entry name" value="DUF3656"/>
    <property type="match status" value="1"/>
</dbReference>
<evidence type="ECO:0000313" key="3">
    <source>
        <dbReference type="EMBL" id="MEQ2564138.1"/>
    </source>
</evidence>
<dbReference type="InterPro" id="IPR020988">
    <property type="entry name" value="Pept_U32_collagenase"/>
</dbReference>
<dbReference type="Proteomes" id="UP001437460">
    <property type="component" value="Unassembled WGS sequence"/>
</dbReference>
<evidence type="ECO:0000313" key="4">
    <source>
        <dbReference type="Proteomes" id="UP001437460"/>
    </source>
</evidence>
<dbReference type="PANTHER" id="PTHR30217">
    <property type="entry name" value="PEPTIDASE U32 FAMILY"/>
    <property type="match status" value="1"/>
</dbReference>
<reference evidence="3 4" key="1">
    <citation type="submission" date="2024-03" db="EMBL/GenBank/DDBJ databases">
        <title>Human intestinal bacterial collection.</title>
        <authorList>
            <person name="Pauvert C."/>
            <person name="Hitch T.C.A."/>
            <person name="Clavel T."/>
        </authorList>
    </citation>
    <scope>NUCLEOTIDE SEQUENCE [LARGE SCALE GENOMIC DNA]</scope>
    <source>
        <strain evidence="3 4">CLA-AP-H27</strain>
    </source>
</reference>
<dbReference type="EMBL" id="JBBMFJ010000032">
    <property type="protein sequence ID" value="MEQ2564138.1"/>
    <property type="molecule type" value="Genomic_DNA"/>
</dbReference>
<comment type="caution">
    <text evidence="3">The sequence shown here is derived from an EMBL/GenBank/DDBJ whole genome shotgun (WGS) entry which is preliminary data.</text>
</comment>
<keyword evidence="4" id="KW-1185">Reference proteome</keyword>
<feature type="domain" description="Peptidase U32 collagenase" evidence="2">
    <location>
        <begin position="386"/>
        <end position="512"/>
    </location>
</feature>